<dbReference type="STRING" id="1086011.HJ01_00163"/>
<sequence>MGMPFFIKYSFVIHKKKPAYAVHIAGKFFIKEPKLENK</sequence>
<comment type="caution">
    <text evidence="1">The sequence shown here is derived from an EMBL/GenBank/DDBJ whole genome shotgun (WGS) entry which is preliminary data.</text>
</comment>
<dbReference type="EMBL" id="AHKF01000004">
    <property type="protein sequence ID" value="EIA10657.1"/>
    <property type="molecule type" value="Genomic_DNA"/>
</dbReference>
<reference evidence="1 2" key="1">
    <citation type="journal article" date="2014" name="Acta Crystallogr. D">
        <title>Structure-based characterization and antifreeze properties of a hyperactive ice-binding protein from the Antarctic bacterium Flavobacterium frigoris PS1.</title>
        <authorList>
            <person name="Do H."/>
            <person name="Kim S.J."/>
            <person name="Kim H.J."/>
            <person name="Lee J.H."/>
        </authorList>
    </citation>
    <scope>NUCLEOTIDE SEQUENCE [LARGE SCALE GENOMIC DNA]</scope>
    <source>
        <strain evidence="1 2">PS1</strain>
    </source>
</reference>
<evidence type="ECO:0000313" key="2">
    <source>
        <dbReference type="Proteomes" id="UP000005566"/>
    </source>
</evidence>
<keyword evidence="2" id="KW-1185">Reference proteome</keyword>
<proteinExistence type="predicted"/>
<protein>
    <submittedName>
        <fullName evidence="1">Uncharacterized protein</fullName>
    </submittedName>
</protein>
<name>H7FLW5_FLAFP</name>
<organism evidence="1 2">
    <name type="scientific">Flavobacterium frigoris (strain PS1)</name>
    <dbReference type="NCBI Taxonomy" id="1086011"/>
    <lineage>
        <taxon>Bacteria</taxon>
        <taxon>Pseudomonadati</taxon>
        <taxon>Bacteroidota</taxon>
        <taxon>Flavobacteriia</taxon>
        <taxon>Flavobacteriales</taxon>
        <taxon>Flavobacteriaceae</taxon>
        <taxon>Flavobacterium</taxon>
    </lineage>
</organism>
<dbReference type="AlphaFoldDB" id="H7FLW5"/>
<dbReference type="Proteomes" id="UP000005566">
    <property type="component" value="Unassembled WGS sequence"/>
</dbReference>
<evidence type="ECO:0000313" key="1">
    <source>
        <dbReference type="EMBL" id="EIA10657.1"/>
    </source>
</evidence>
<accession>H7FLW5</accession>
<gene>
    <name evidence="1" type="ORF">HJ01_00163</name>
</gene>